<feature type="region of interest" description="Disordered" evidence="1">
    <location>
        <begin position="276"/>
        <end position="330"/>
    </location>
</feature>
<keyword evidence="3" id="KW-1185">Reference proteome</keyword>
<feature type="compositionally biased region" description="Low complexity" evidence="1">
    <location>
        <begin position="276"/>
        <end position="296"/>
    </location>
</feature>
<organism evidence="2 3">
    <name type="scientific">Emiliania huxleyi (strain CCMP1516)</name>
    <dbReference type="NCBI Taxonomy" id="280463"/>
    <lineage>
        <taxon>Eukaryota</taxon>
        <taxon>Haptista</taxon>
        <taxon>Haptophyta</taxon>
        <taxon>Prymnesiophyceae</taxon>
        <taxon>Isochrysidales</taxon>
        <taxon>Noelaerhabdaceae</taxon>
        <taxon>Emiliania</taxon>
    </lineage>
</organism>
<sequence>MLLVRLDVDIALALLARSPHRVPGGGLTVLLLLPAAVAVDVVDGYERLTGWAASDVGARGEAQAMVYTEAALLLLCGLKLLLKLRLALALWRVRALGRPAALDGGEVRRLGCTERVLFAACVLSLAAALGALDASLLPSSRTLGSLGQPRDEGGAAAQGGNATLAALAGSALPANASLLGAPTLADLPTLAPMVAAGAPLLAVASAAVLRRGPLQATPLEAFLGMLAGGKGEEEWSEVGVGTALSSWFLSLQVPLLLLVAAAAVALIHKRLSGAASADAKPAPRAPRPQSRAVARGANGGVGSGARRLCSRDAPPRDTRGLQHACLGSEP</sequence>
<dbReference type="GeneID" id="17284591"/>
<feature type="compositionally biased region" description="Basic and acidic residues" evidence="1">
    <location>
        <begin position="309"/>
        <end position="320"/>
    </location>
</feature>
<dbReference type="KEGG" id="ehx:EMIHUDRAFT_223479"/>
<dbReference type="EnsemblProtists" id="EOD39320">
    <property type="protein sequence ID" value="EOD39320"/>
    <property type="gene ID" value="EMIHUDRAFT_223479"/>
</dbReference>
<reference evidence="2" key="2">
    <citation type="submission" date="2024-10" db="UniProtKB">
        <authorList>
            <consortium name="EnsemblProtists"/>
        </authorList>
    </citation>
    <scope>IDENTIFICATION</scope>
</reference>
<accession>A0A0D3KU85</accession>
<proteinExistence type="predicted"/>
<name>A0A0D3KU85_EMIH1</name>
<reference evidence="3" key="1">
    <citation type="journal article" date="2013" name="Nature">
        <title>Pan genome of the phytoplankton Emiliania underpins its global distribution.</title>
        <authorList>
            <person name="Read B.A."/>
            <person name="Kegel J."/>
            <person name="Klute M.J."/>
            <person name="Kuo A."/>
            <person name="Lefebvre S.C."/>
            <person name="Maumus F."/>
            <person name="Mayer C."/>
            <person name="Miller J."/>
            <person name="Monier A."/>
            <person name="Salamov A."/>
            <person name="Young J."/>
            <person name="Aguilar M."/>
            <person name="Claverie J.M."/>
            <person name="Frickenhaus S."/>
            <person name="Gonzalez K."/>
            <person name="Herman E.K."/>
            <person name="Lin Y.C."/>
            <person name="Napier J."/>
            <person name="Ogata H."/>
            <person name="Sarno A.F."/>
            <person name="Shmutz J."/>
            <person name="Schroeder D."/>
            <person name="de Vargas C."/>
            <person name="Verret F."/>
            <person name="von Dassow P."/>
            <person name="Valentin K."/>
            <person name="Van de Peer Y."/>
            <person name="Wheeler G."/>
            <person name="Dacks J.B."/>
            <person name="Delwiche C.F."/>
            <person name="Dyhrman S.T."/>
            <person name="Glockner G."/>
            <person name="John U."/>
            <person name="Richards T."/>
            <person name="Worden A.Z."/>
            <person name="Zhang X."/>
            <person name="Grigoriev I.V."/>
            <person name="Allen A.E."/>
            <person name="Bidle K."/>
            <person name="Borodovsky M."/>
            <person name="Bowler C."/>
            <person name="Brownlee C."/>
            <person name="Cock J.M."/>
            <person name="Elias M."/>
            <person name="Gladyshev V.N."/>
            <person name="Groth M."/>
            <person name="Guda C."/>
            <person name="Hadaegh A."/>
            <person name="Iglesias-Rodriguez M.D."/>
            <person name="Jenkins J."/>
            <person name="Jones B.M."/>
            <person name="Lawson T."/>
            <person name="Leese F."/>
            <person name="Lindquist E."/>
            <person name="Lobanov A."/>
            <person name="Lomsadze A."/>
            <person name="Malik S.B."/>
            <person name="Marsh M.E."/>
            <person name="Mackinder L."/>
            <person name="Mock T."/>
            <person name="Mueller-Roeber B."/>
            <person name="Pagarete A."/>
            <person name="Parker M."/>
            <person name="Probert I."/>
            <person name="Quesneville H."/>
            <person name="Raines C."/>
            <person name="Rensing S.A."/>
            <person name="Riano-Pachon D.M."/>
            <person name="Richier S."/>
            <person name="Rokitta S."/>
            <person name="Shiraiwa Y."/>
            <person name="Soanes D.M."/>
            <person name="van der Giezen M."/>
            <person name="Wahlund T.M."/>
            <person name="Williams B."/>
            <person name="Wilson W."/>
            <person name="Wolfe G."/>
            <person name="Wurch L.L."/>
        </authorList>
    </citation>
    <scope>NUCLEOTIDE SEQUENCE</scope>
</reference>
<protein>
    <submittedName>
        <fullName evidence="2">Uncharacterized protein</fullName>
    </submittedName>
</protein>
<dbReference type="Proteomes" id="UP000013827">
    <property type="component" value="Unassembled WGS sequence"/>
</dbReference>
<evidence type="ECO:0000313" key="3">
    <source>
        <dbReference type="Proteomes" id="UP000013827"/>
    </source>
</evidence>
<dbReference type="PaxDb" id="2903-EOD39320"/>
<dbReference type="HOGENOM" id="CLU_843144_0_0_1"/>
<dbReference type="RefSeq" id="XP_005791749.1">
    <property type="nucleotide sequence ID" value="XM_005791692.1"/>
</dbReference>
<evidence type="ECO:0000313" key="2">
    <source>
        <dbReference type="EnsemblProtists" id="EOD39320"/>
    </source>
</evidence>
<dbReference type="AlphaFoldDB" id="A0A0D3KU85"/>
<evidence type="ECO:0000256" key="1">
    <source>
        <dbReference type="SAM" id="MobiDB-lite"/>
    </source>
</evidence>